<dbReference type="EMBL" id="KB740734">
    <property type="protein sequence ID" value="ENN79245.1"/>
    <property type="molecule type" value="Genomic_DNA"/>
</dbReference>
<sequence>MHKIIPLRDELGGQFIFMDDNARPHRTRAVQAVLENRNITRLDWPAMSPDMSPIENIWDYVSRAIFNWNNPPKNAQELIIAAAEEWDNIPQEVINNLIIGTDKRVNALLRSGDSNTEY</sequence>
<dbReference type="GO" id="GO:0003676">
    <property type="term" value="F:nucleic acid binding"/>
    <property type="evidence" value="ECO:0007669"/>
    <property type="project" value="InterPro"/>
</dbReference>
<proteinExistence type="predicted"/>
<dbReference type="InterPro" id="IPR036397">
    <property type="entry name" value="RNaseH_sf"/>
</dbReference>
<dbReference type="Gene3D" id="3.30.420.10">
    <property type="entry name" value="Ribonuclease H-like superfamily/Ribonuclease H"/>
    <property type="match status" value="1"/>
</dbReference>
<evidence type="ECO:0000313" key="1">
    <source>
        <dbReference type="EMBL" id="ENN79245.1"/>
    </source>
</evidence>
<dbReference type="OMA" id="SSHRGHI"/>
<dbReference type="InterPro" id="IPR038717">
    <property type="entry name" value="Tc1-like_DDE_dom"/>
</dbReference>
<gene>
    <name evidence="1" type="ORF">YQE_04281</name>
</gene>
<accession>N6UC59</accession>
<feature type="non-terminal residue" evidence="1">
    <location>
        <position position="1"/>
    </location>
</feature>
<reference evidence="1" key="1">
    <citation type="journal article" date="2013" name="Genome Biol.">
        <title>Draft genome of the mountain pine beetle, Dendroctonus ponderosae Hopkins, a major forest pest.</title>
        <authorList>
            <person name="Keeling C.I."/>
            <person name="Yuen M.M."/>
            <person name="Liao N.Y."/>
            <person name="Docking T.R."/>
            <person name="Chan S.K."/>
            <person name="Taylor G.A."/>
            <person name="Palmquist D.L."/>
            <person name="Jackman S.D."/>
            <person name="Nguyen A."/>
            <person name="Li M."/>
            <person name="Henderson H."/>
            <person name="Janes J.K."/>
            <person name="Zhao Y."/>
            <person name="Pandoh P."/>
            <person name="Moore R."/>
            <person name="Sperling F.A."/>
            <person name="Huber D.P."/>
            <person name="Birol I."/>
            <person name="Jones S.J."/>
            <person name="Bohlmann J."/>
        </authorList>
    </citation>
    <scope>NUCLEOTIDE SEQUENCE</scope>
</reference>
<organism evidence="1">
    <name type="scientific">Dendroctonus ponderosae</name>
    <name type="common">Mountain pine beetle</name>
    <dbReference type="NCBI Taxonomy" id="77166"/>
    <lineage>
        <taxon>Eukaryota</taxon>
        <taxon>Metazoa</taxon>
        <taxon>Ecdysozoa</taxon>
        <taxon>Arthropoda</taxon>
        <taxon>Hexapoda</taxon>
        <taxon>Insecta</taxon>
        <taxon>Pterygota</taxon>
        <taxon>Neoptera</taxon>
        <taxon>Endopterygota</taxon>
        <taxon>Coleoptera</taxon>
        <taxon>Polyphaga</taxon>
        <taxon>Cucujiformia</taxon>
        <taxon>Curculionidae</taxon>
        <taxon>Scolytinae</taxon>
        <taxon>Dendroctonus</taxon>
    </lineage>
</organism>
<protein>
    <submittedName>
        <fullName evidence="1">Uncharacterized protein</fullName>
    </submittedName>
</protein>
<dbReference type="HOGENOM" id="CLU_033666_12_2_1"/>
<dbReference type="AlphaFoldDB" id="N6UC59"/>
<dbReference type="Pfam" id="PF13358">
    <property type="entry name" value="DDE_3"/>
    <property type="match status" value="1"/>
</dbReference>
<name>N6UC59_DENPD</name>